<dbReference type="OrthoDB" id="6385861at2"/>
<reference evidence="1 2" key="1">
    <citation type="submission" date="2012-05" db="EMBL/GenBank/DDBJ databases">
        <title>Genome sequence of Nitritalea halalkaliphila LW7.</title>
        <authorList>
            <person name="Jangir P.K."/>
            <person name="Singh A."/>
            <person name="Shivaji S."/>
            <person name="Sharma R."/>
        </authorList>
    </citation>
    <scope>NUCLEOTIDE SEQUENCE [LARGE SCALE GENOMIC DNA]</scope>
    <source>
        <strain evidence="1 2">LW7</strain>
    </source>
</reference>
<comment type="caution">
    <text evidence="1">The sequence shown here is derived from an EMBL/GenBank/DDBJ whole genome shotgun (WGS) entry which is preliminary data.</text>
</comment>
<protein>
    <submittedName>
        <fullName evidence="1">Uncharacterized protein</fullName>
    </submittedName>
</protein>
<keyword evidence="2" id="KW-1185">Reference proteome</keyword>
<evidence type="ECO:0000313" key="2">
    <source>
        <dbReference type="Proteomes" id="UP000005551"/>
    </source>
</evidence>
<dbReference type="STRING" id="1189621.A3SI_06549"/>
<proteinExistence type="predicted"/>
<evidence type="ECO:0000313" key="1">
    <source>
        <dbReference type="EMBL" id="EIM77229.1"/>
    </source>
</evidence>
<accession>I5C5X7</accession>
<sequence>MTYNKNLVRRLNLQEYVTFKGFLQGEQLDALYDWATIGIGSLAIGRKGLKYTSELKAREYISRGLPFFWSTIDEDIPESTGFILFLEENIPLEFQKILQFNRGINQNEIAPQMRAFANANLDFRVKMSKLNKFLYEILRS</sequence>
<gene>
    <name evidence="1" type="ORF">A3SI_06549</name>
</gene>
<dbReference type="RefSeq" id="WP_009054133.1">
    <property type="nucleotide sequence ID" value="NZ_AJYA01000015.1"/>
</dbReference>
<dbReference type="Proteomes" id="UP000005551">
    <property type="component" value="Unassembled WGS sequence"/>
</dbReference>
<dbReference type="EMBL" id="AJYA01000015">
    <property type="protein sequence ID" value="EIM77229.1"/>
    <property type="molecule type" value="Genomic_DNA"/>
</dbReference>
<organism evidence="1 2">
    <name type="scientific">Nitritalea halalkaliphila LW7</name>
    <dbReference type="NCBI Taxonomy" id="1189621"/>
    <lineage>
        <taxon>Bacteria</taxon>
        <taxon>Pseudomonadati</taxon>
        <taxon>Bacteroidota</taxon>
        <taxon>Cytophagia</taxon>
        <taxon>Cytophagales</taxon>
        <taxon>Cyclobacteriaceae</taxon>
        <taxon>Nitritalea</taxon>
    </lineage>
</organism>
<name>I5C5X7_9BACT</name>
<dbReference type="AlphaFoldDB" id="I5C5X7"/>